<evidence type="ECO:0000256" key="2">
    <source>
        <dbReference type="ARBA" id="ARBA00022729"/>
    </source>
</evidence>
<keyword evidence="3" id="KW-0378">Hydrolase</keyword>
<feature type="chain" id="PRO_5036723330" evidence="5">
    <location>
        <begin position="28"/>
        <end position="830"/>
    </location>
</feature>
<dbReference type="GO" id="GO:0016811">
    <property type="term" value="F:hydrolase activity, acting on carbon-nitrogen (but not peptide) bonds, in linear amides"/>
    <property type="evidence" value="ECO:0007669"/>
    <property type="project" value="InterPro"/>
</dbReference>
<dbReference type="SUPFAM" id="SSF56235">
    <property type="entry name" value="N-terminal nucleophile aminohydrolases (Ntn hydrolases)"/>
    <property type="match status" value="1"/>
</dbReference>
<keyword evidence="7" id="KW-1185">Reference proteome</keyword>
<proteinExistence type="inferred from homology"/>
<dbReference type="PROSITE" id="PS51257">
    <property type="entry name" value="PROKAR_LIPOPROTEIN"/>
    <property type="match status" value="1"/>
</dbReference>
<dbReference type="Pfam" id="PF01804">
    <property type="entry name" value="Penicil_amidase"/>
    <property type="match status" value="1"/>
</dbReference>
<dbReference type="CDD" id="cd01936">
    <property type="entry name" value="Ntn_CA"/>
    <property type="match status" value="1"/>
</dbReference>
<comment type="caution">
    <text evidence="6">The sequence shown here is derived from an EMBL/GenBank/DDBJ whole genome shotgun (WGS) entry which is preliminary data.</text>
</comment>
<evidence type="ECO:0000256" key="3">
    <source>
        <dbReference type="ARBA" id="ARBA00022801"/>
    </source>
</evidence>
<dbReference type="InterPro" id="IPR002692">
    <property type="entry name" value="S45"/>
</dbReference>
<dbReference type="RefSeq" id="WP_190762454.1">
    <property type="nucleotide sequence ID" value="NZ_JACXLD010000001.1"/>
</dbReference>
<protein>
    <submittedName>
        <fullName evidence="6">Acylase</fullName>
    </submittedName>
</protein>
<comment type="similarity">
    <text evidence="1">Belongs to the peptidase S45 family.</text>
</comment>
<dbReference type="InterPro" id="IPR043147">
    <property type="entry name" value="Penicillin_amidase_A-knob"/>
</dbReference>
<dbReference type="PANTHER" id="PTHR34218">
    <property type="entry name" value="PEPTIDASE S45 PENICILLIN AMIDASE"/>
    <property type="match status" value="1"/>
</dbReference>
<dbReference type="Gene3D" id="1.10.1400.10">
    <property type="match status" value="1"/>
</dbReference>
<feature type="signal peptide" evidence="5">
    <location>
        <begin position="1"/>
        <end position="27"/>
    </location>
</feature>
<dbReference type="InterPro" id="IPR043146">
    <property type="entry name" value="Penicillin_amidase_N_B-knob"/>
</dbReference>
<reference evidence="6" key="1">
    <citation type="submission" date="2020-09" db="EMBL/GenBank/DDBJ databases">
        <authorList>
            <person name="Yoon J.-W."/>
        </authorList>
    </citation>
    <scope>NUCLEOTIDE SEQUENCE</scope>
    <source>
        <strain evidence="6">KMU-158</strain>
    </source>
</reference>
<dbReference type="AlphaFoldDB" id="A0A927GV64"/>
<keyword evidence="4" id="KW-0865">Zymogen</keyword>
<dbReference type="EMBL" id="JACXLD010000001">
    <property type="protein sequence ID" value="MBD2858065.1"/>
    <property type="molecule type" value="Genomic_DNA"/>
</dbReference>
<accession>A0A927GV64</accession>
<name>A0A927GV64_9GAMM</name>
<dbReference type="GO" id="GO:0017000">
    <property type="term" value="P:antibiotic biosynthetic process"/>
    <property type="evidence" value="ECO:0007669"/>
    <property type="project" value="InterPro"/>
</dbReference>
<sequence length="830" mass="89589">MKNTLSRKPSLRMAVLPLFAISLGLTACGGSGGGGVSGSTPDVEQGDQLAAKIRRSDYGIVHIEAQDNISLGFGYAYAFAQDNLCAIADSYVTVNGERSKYFGPENSWEFTGNGTVNNNLNSDFFFKLLIAEQRVENLLALAPPAGPRPEVRELISGYVKGYNRYLQDTGVDNLPDPTCRGAEWVREISEMDVYRRFYQLALLGSSAVAIDGIGSAQPPGPDSLGTLPLSPEDIASQLGASWKGVQIGSNAIALGSEATQNGRGMLLGNPHFPWNGTERFYQAHLTIPGELDVTGGSLFGVPLVLIGYNKDLAWSHTVSSAWRFTPYRLQLVPGQATSYLVDGQPEDMTAWPLTVEAQVPDGGLQTVERTLYTSRWGPVFTSLLGLPLFPWLPTEAYAMADANATNFRYVNHFWETNRASSSRELLAVLERNQGIPWVNTIAADSAGEALYADISVTPNVSDDMMISCGAPLGLVTGPVLGLPVLDGSRSTCAWLNDDDAIQAGTIGPAKMPHLFRRDYVTNSNDSYWLSNPNEPLEGFARIIGDEGTERTMRTRLGLVMVEERLSGSDGLPGNRFTRQQLQDLLFNDRQHAAELWLDDLLTGCVAMPLVVGTGGPVQSAEACAALSGWDRTDKLDSPGALLFRRFAQNLFITTVPSGTSASQLNFVDVWTTPFDVNNPVYTPSGLNVLNPHVNYALGSAISDLQGAGKAMDESLRTSATESRGAEIIPIHGGPGSLGVFNAISNKWDAAAGYTDVVHGASYVQVVSFDGDACPDARTILTYSQSTNPDSPHFADQTRLYSQSGWVRPQFCESELQGKITETLELSQPLD</sequence>
<gene>
    <name evidence="6" type="ORF">IB286_03525</name>
</gene>
<evidence type="ECO:0000313" key="6">
    <source>
        <dbReference type="EMBL" id="MBD2858065.1"/>
    </source>
</evidence>
<dbReference type="Proteomes" id="UP000610558">
    <property type="component" value="Unassembled WGS sequence"/>
</dbReference>
<dbReference type="InterPro" id="IPR029055">
    <property type="entry name" value="Ntn_hydrolases_N"/>
</dbReference>
<dbReference type="Gene3D" id="3.60.20.10">
    <property type="entry name" value="Glutamine Phosphoribosylpyrophosphate, subunit 1, domain 1"/>
    <property type="match status" value="1"/>
</dbReference>
<dbReference type="Gene3D" id="2.30.120.10">
    <property type="match status" value="1"/>
</dbReference>
<evidence type="ECO:0000313" key="7">
    <source>
        <dbReference type="Proteomes" id="UP000610558"/>
    </source>
</evidence>
<evidence type="ECO:0000256" key="1">
    <source>
        <dbReference type="ARBA" id="ARBA00006586"/>
    </source>
</evidence>
<dbReference type="InterPro" id="IPR023343">
    <property type="entry name" value="Penicillin_amidase_dom1"/>
</dbReference>
<keyword evidence="2 5" id="KW-0732">Signal</keyword>
<dbReference type="PANTHER" id="PTHR34218:SF3">
    <property type="entry name" value="ACYL-HOMOSERINE LACTONE ACYLASE PVDQ"/>
    <property type="match status" value="1"/>
</dbReference>
<organism evidence="6 7">
    <name type="scientific">Spongiibacter pelagi</name>
    <dbReference type="NCBI Taxonomy" id="2760804"/>
    <lineage>
        <taxon>Bacteria</taxon>
        <taxon>Pseudomonadati</taxon>
        <taxon>Pseudomonadota</taxon>
        <taxon>Gammaproteobacteria</taxon>
        <taxon>Cellvibrionales</taxon>
        <taxon>Spongiibacteraceae</taxon>
        <taxon>Spongiibacter</taxon>
    </lineage>
</organism>
<evidence type="ECO:0000256" key="4">
    <source>
        <dbReference type="ARBA" id="ARBA00023145"/>
    </source>
</evidence>
<evidence type="ECO:0000256" key="5">
    <source>
        <dbReference type="SAM" id="SignalP"/>
    </source>
</evidence>
<dbReference type="Gene3D" id="1.10.439.10">
    <property type="entry name" value="Penicillin Amidohydrolase, domain 1"/>
    <property type="match status" value="1"/>
</dbReference>